<feature type="signal peptide" evidence="1">
    <location>
        <begin position="1"/>
        <end position="19"/>
    </location>
</feature>
<dbReference type="InterPro" id="IPR018392">
    <property type="entry name" value="LysM"/>
</dbReference>
<keyword evidence="1" id="KW-0732">Signal</keyword>
<dbReference type="AlphaFoldDB" id="A0A6S6T1S0"/>
<dbReference type="PROSITE" id="PS51782">
    <property type="entry name" value="LYSM"/>
    <property type="match status" value="1"/>
</dbReference>
<proteinExistence type="predicted"/>
<organism evidence="3">
    <name type="scientific">uncultured Aureispira sp</name>
    <dbReference type="NCBI Taxonomy" id="1331704"/>
    <lineage>
        <taxon>Bacteria</taxon>
        <taxon>Pseudomonadati</taxon>
        <taxon>Bacteroidota</taxon>
        <taxon>Saprospiria</taxon>
        <taxon>Saprospirales</taxon>
        <taxon>Saprospiraceae</taxon>
        <taxon>Aureispira</taxon>
        <taxon>environmental samples</taxon>
    </lineage>
</organism>
<dbReference type="Gene3D" id="3.10.350.10">
    <property type="entry name" value="LysM domain"/>
    <property type="match status" value="1"/>
</dbReference>
<reference evidence="3" key="1">
    <citation type="submission" date="2020-01" db="EMBL/GenBank/DDBJ databases">
        <authorList>
            <person name="Meier V. D."/>
            <person name="Meier V D."/>
        </authorList>
    </citation>
    <scope>NUCLEOTIDE SEQUENCE</scope>
    <source>
        <strain evidence="3">HLG_WM_MAG_10</strain>
    </source>
</reference>
<name>A0A6S6T1S0_9BACT</name>
<dbReference type="SUPFAM" id="SSF54106">
    <property type="entry name" value="LysM domain"/>
    <property type="match status" value="1"/>
</dbReference>
<dbReference type="EMBL" id="CACVAQ010000154">
    <property type="protein sequence ID" value="CAA6809400.1"/>
    <property type="molecule type" value="Genomic_DNA"/>
</dbReference>
<protein>
    <recommendedName>
        <fullName evidence="2">LysM domain-containing protein</fullName>
    </recommendedName>
</protein>
<feature type="domain" description="LysM" evidence="2">
    <location>
        <begin position="60"/>
        <end position="105"/>
    </location>
</feature>
<evidence type="ECO:0000256" key="1">
    <source>
        <dbReference type="SAM" id="SignalP"/>
    </source>
</evidence>
<accession>A0A6S6T1S0</accession>
<dbReference type="Pfam" id="PF01476">
    <property type="entry name" value="LysM"/>
    <property type="match status" value="2"/>
</dbReference>
<evidence type="ECO:0000313" key="3">
    <source>
        <dbReference type="EMBL" id="CAA6809400.1"/>
    </source>
</evidence>
<evidence type="ECO:0000259" key="2">
    <source>
        <dbReference type="PROSITE" id="PS51782"/>
    </source>
</evidence>
<sequence>MKFYYSLFLFVFSYTMLQAQTDGFAEFKMSELGIKKYQPTWKANLEDSLFVEILNGQKYLLHTIRAGQTLYSIKKFYAIDLSDIYYSNPTISNTNDLRVGEQLRIPVLSKAIKRFQETDFDASAYIPIFYKVRPSETMYRISKVYFRLPSEILMSRNQLLSANLSKHQILHIGWIDKNGIPDSLKNFTGLPGILGEESQKNKYRYEAVFNGKNEKTLQGTACWDKAMDLSAKNKLYVMCSYVPKNGIVRIENPMTGRQLYAKVVAAKPENSFTQKSIVVLTPTVAKALGGLDARFYVKIYYCN</sequence>
<dbReference type="InterPro" id="IPR036779">
    <property type="entry name" value="LysM_dom_sf"/>
</dbReference>
<dbReference type="CDD" id="cd00118">
    <property type="entry name" value="LysM"/>
    <property type="match status" value="1"/>
</dbReference>
<gene>
    <name evidence="3" type="ORF">HELGO_WM36141</name>
</gene>
<feature type="chain" id="PRO_5027857977" description="LysM domain-containing protein" evidence="1">
    <location>
        <begin position="20"/>
        <end position="303"/>
    </location>
</feature>
<dbReference type="SMART" id="SM00257">
    <property type="entry name" value="LysM"/>
    <property type="match status" value="2"/>
</dbReference>